<dbReference type="AlphaFoldDB" id="A0A8E2AHK1"/>
<evidence type="ECO:0000313" key="3">
    <source>
        <dbReference type="Proteomes" id="UP000250043"/>
    </source>
</evidence>
<feature type="compositionally biased region" description="Low complexity" evidence="1">
    <location>
        <begin position="21"/>
        <end position="33"/>
    </location>
</feature>
<reference evidence="2 3" key="1">
    <citation type="submission" date="2016-07" db="EMBL/GenBank/DDBJ databases">
        <title>Draft genome of the white-rot fungus Obba rivulosa 3A-2.</title>
        <authorList>
            <consortium name="DOE Joint Genome Institute"/>
            <person name="Miettinen O."/>
            <person name="Riley R."/>
            <person name="Acob R."/>
            <person name="Barry K."/>
            <person name="Cullen D."/>
            <person name="De Vries R."/>
            <person name="Hainaut M."/>
            <person name="Hatakka A."/>
            <person name="Henrissat B."/>
            <person name="Hilden K."/>
            <person name="Kuo R."/>
            <person name="Labutti K."/>
            <person name="Lipzen A."/>
            <person name="Makela M.R."/>
            <person name="Sandor L."/>
            <person name="Spatafora J.W."/>
            <person name="Grigoriev I.V."/>
            <person name="Hibbett D.S."/>
        </authorList>
    </citation>
    <scope>NUCLEOTIDE SEQUENCE [LARGE SCALE GENOMIC DNA]</scope>
    <source>
        <strain evidence="2 3">3A-2</strain>
    </source>
</reference>
<organism evidence="2 3">
    <name type="scientific">Obba rivulosa</name>
    <dbReference type="NCBI Taxonomy" id="1052685"/>
    <lineage>
        <taxon>Eukaryota</taxon>
        <taxon>Fungi</taxon>
        <taxon>Dikarya</taxon>
        <taxon>Basidiomycota</taxon>
        <taxon>Agaricomycotina</taxon>
        <taxon>Agaricomycetes</taxon>
        <taxon>Polyporales</taxon>
        <taxon>Gelatoporiaceae</taxon>
        <taxon>Obba</taxon>
    </lineage>
</organism>
<accession>A0A8E2AHK1</accession>
<proteinExistence type="predicted"/>
<feature type="compositionally biased region" description="Basic residues" evidence="1">
    <location>
        <begin position="47"/>
        <end position="62"/>
    </location>
</feature>
<keyword evidence="3" id="KW-1185">Reference proteome</keyword>
<protein>
    <submittedName>
        <fullName evidence="2">Uncharacterized protein</fullName>
    </submittedName>
</protein>
<feature type="region of interest" description="Disordered" evidence="1">
    <location>
        <begin position="99"/>
        <end position="134"/>
    </location>
</feature>
<feature type="compositionally biased region" description="Acidic residues" evidence="1">
    <location>
        <begin position="112"/>
        <end position="128"/>
    </location>
</feature>
<feature type="region of interest" description="Disordered" evidence="1">
    <location>
        <begin position="1"/>
        <end position="86"/>
    </location>
</feature>
<name>A0A8E2AHK1_9APHY</name>
<feature type="compositionally biased region" description="Polar residues" evidence="1">
    <location>
        <begin position="10"/>
        <end position="19"/>
    </location>
</feature>
<dbReference type="EMBL" id="KV722654">
    <property type="protein sequence ID" value="OCH84603.1"/>
    <property type="molecule type" value="Genomic_DNA"/>
</dbReference>
<dbReference type="Proteomes" id="UP000250043">
    <property type="component" value="Unassembled WGS sequence"/>
</dbReference>
<gene>
    <name evidence="2" type="ORF">OBBRIDRAFT_389770</name>
</gene>
<evidence type="ECO:0000313" key="2">
    <source>
        <dbReference type="EMBL" id="OCH84603.1"/>
    </source>
</evidence>
<feature type="compositionally biased region" description="Basic and acidic residues" evidence="1">
    <location>
        <begin position="99"/>
        <end position="111"/>
    </location>
</feature>
<evidence type="ECO:0000256" key="1">
    <source>
        <dbReference type="SAM" id="MobiDB-lite"/>
    </source>
</evidence>
<sequence length="134" mass="14648">MGSPLLFMPTTPSSHSPQTFLPLHSSPLASGSSPSPPKSSPALAASARRRAQYKAHTHRSPTRRAPGGAYIGSDDAQPAGAREAPRKAVLRERFRARCAERERRRSARMDEEMADTEGDDDEGEEMLNDELVYS</sequence>